<keyword evidence="3 4" id="KW-0456">Lyase</keyword>
<protein>
    <recommendedName>
        <fullName evidence="4">Putative pterin-4-alpha-carbinolamine dehydratase</fullName>
        <shortName evidence="4">PHS</shortName>
        <ecNumber evidence="4">4.2.1.96</ecNumber>
    </recommendedName>
    <alternativeName>
        <fullName evidence="4">4-alpha-hydroxy-tetrahydropterin dehydratase</fullName>
    </alternativeName>
    <alternativeName>
        <fullName evidence="4">Pterin carbinolamine dehydratase</fullName>
        <shortName evidence="4">PCD</shortName>
    </alternativeName>
</protein>
<dbReference type="SUPFAM" id="SSF55248">
    <property type="entry name" value="PCD-like"/>
    <property type="match status" value="1"/>
</dbReference>
<dbReference type="NCBIfam" id="NF002018">
    <property type="entry name" value="PRK00823.1-3"/>
    <property type="match status" value="1"/>
</dbReference>
<organism evidence="5 6">
    <name type="scientific">Rhodovulum bhavnagarense</name>
    <dbReference type="NCBI Taxonomy" id="992286"/>
    <lineage>
        <taxon>Bacteria</taxon>
        <taxon>Pseudomonadati</taxon>
        <taxon>Pseudomonadota</taxon>
        <taxon>Alphaproteobacteria</taxon>
        <taxon>Rhodobacterales</taxon>
        <taxon>Paracoccaceae</taxon>
        <taxon>Rhodovulum</taxon>
    </lineage>
</organism>
<evidence type="ECO:0000256" key="4">
    <source>
        <dbReference type="HAMAP-Rule" id="MF_00434"/>
    </source>
</evidence>
<dbReference type="Gene3D" id="3.30.1360.20">
    <property type="entry name" value="Transcriptional coactivator/pterin dehydratase"/>
    <property type="match status" value="1"/>
</dbReference>
<comment type="similarity">
    <text evidence="2 4">Belongs to the pterin-4-alpha-carbinolamine dehydratase family.</text>
</comment>
<dbReference type="InterPro" id="IPR036428">
    <property type="entry name" value="PCD_sf"/>
</dbReference>
<comment type="catalytic activity">
    <reaction evidence="1 4">
        <text>(4aS,6R)-4a-hydroxy-L-erythro-5,6,7,8-tetrahydrobiopterin = (6R)-L-erythro-6,7-dihydrobiopterin + H2O</text>
        <dbReference type="Rhea" id="RHEA:11920"/>
        <dbReference type="ChEBI" id="CHEBI:15377"/>
        <dbReference type="ChEBI" id="CHEBI:15642"/>
        <dbReference type="ChEBI" id="CHEBI:43120"/>
        <dbReference type="EC" id="4.2.1.96"/>
    </reaction>
</comment>
<dbReference type="PANTHER" id="PTHR12599:SF0">
    <property type="entry name" value="PTERIN-4-ALPHA-CARBINOLAMINE DEHYDRATASE"/>
    <property type="match status" value="1"/>
</dbReference>
<dbReference type="AlphaFoldDB" id="A0A4R2RCD3"/>
<evidence type="ECO:0000313" key="6">
    <source>
        <dbReference type="Proteomes" id="UP000295050"/>
    </source>
</evidence>
<dbReference type="CDD" id="cd00914">
    <property type="entry name" value="PCD_DCoH_subfamily_b"/>
    <property type="match status" value="1"/>
</dbReference>
<proteinExistence type="inferred from homology"/>
<evidence type="ECO:0000256" key="1">
    <source>
        <dbReference type="ARBA" id="ARBA00001554"/>
    </source>
</evidence>
<dbReference type="Proteomes" id="UP000295050">
    <property type="component" value="Unassembled WGS sequence"/>
</dbReference>
<dbReference type="EMBL" id="SLXU01000013">
    <property type="protein sequence ID" value="TCP60054.1"/>
    <property type="molecule type" value="Genomic_DNA"/>
</dbReference>
<dbReference type="Pfam" id="PF01329">
    <property type="entry name" value="Pterin_4a"/>
    <property type="match status" value="1"/>
</dbReference>
<dbReference type="GO" id="GO:0006729">
    <property type="term" value="P:tetrahydrobiopterin biosynthetic process"/>
    <property type="evidence" value="ECO:0007669"/>
    <property type="project" value="InterPro"/>
</dbReference>
<dbReference type="OrthoDB" id="9794987at2"/>
<dbReference type="PANTHER" id="PTHR12599">
    <property type="entry name" value="PTERIN-4-ALPHA-CARBINOLAMINE DEHYDRATASE"/>
    <property type="match status" value="1"/>
</dbReference>
<evidence type="ECO:0000256" key="3">
    <source>
        <dbReference type="ARBA" id="ARBA00023239"/>
    </source>
</evidence>
<evidence type="ECO:0000313" key="5">
    <source>
        <dbReference type="EMBL" id="TCP60054.1"/>
    </source>
</evidence>
<dbReference type="GO" id="GO:0008124">
    <property type="term" value="F:4-alpha-hydroxytetrahydrobiopterin dehydratase activity"/>
    <property type="evidence" value="ECO:0007669"/>
    <property type="project" value="UniProtKB-UniRule"/>
</dbReference>
<dbReference type="HAMAP" id="MF_00434">
    <property type="entry name" value="Pterin_4_alpha"/>
    <property type="match status" value="1"/>
</dbReference>
<comment type="caution">
    <text evidence="5">The sequence shown here is derived from an EMBL/GenBank/DDBJ whole genome shotgun (WGS) entry which is preliminary data.</text>
</comment>
<dbReference type="RefSeq" id="WP_132952179.1">
    <property type="nucleotide sequence ID" value="NZ_SLXU01000013.1"/>
</dbReference>
<dbReference type="InterPro" id="IPR001533">
    <property type="entry name" value="Pterin_deHydtase"/>
</dbReference>
<evidence type="ECO:0000256" key="2">
    <source>
        <dbReference type="ARBA" id="ARBA00006472"/>
    </source>
</evidence>
<reference evidence="5 6" key="1">
    <citation type="submission" date="2019-03" db="EMBL/GenBank/DDBJ databases">
        <title>Genomic Encyclopedia of Type Strains, Phase IV (KMG-IV): sequencing the most valuable type-strain genomes for metagenomic binning, comparative biology and taxonomic classification.</title>
        <authorList>
            <person name="Goeker M."/>
        </authorList>
    </citation>
    <scope>NUCLEOTIDE SEQUENCE [LARGE SCALE GENOMIC DNA]</scope>
    <source>
        <strain evidence="5 6">DSM 24766</strain>
    </source>
</reference>
<keyword evidence="6" id="KW-1185">Reference proteome</keyword>
<dbReference type="NCBIfam" id="NF002017">
    <property type="entry name" value="PRK00823.1-2"/>
    <property type="match status" value="1"/>
</dbReference>
<sequence length="97" mass="11018">MTDRLTDAERETDLAPLLDKGWAMDPRGDAIKRTFVFDDFVHAFGFMARVALVAEKMNHHPEWTNVYATVEVRLTTHDAGGLTMQDIVLARRMEVLA</sequence>
<dbReference type="EC" id="4.2.1.96" evidence="4"/>
<accession>A0A4R2RCD3</accession>
<gene>
    <name evidence="5" type="ORF">EV663_11350</name>
</gene>
<name>A0A4R2RCD3_9RHOB</name>